<name>A0A4R2KBB4_9FIRM</name>
<sequence length="47" mass="5319">MKKVILYSPPYKNSRGIIPRDRSGTTKTLREKNLKRGGGTKNAETEQ</sequence>
<gene>
    <name evidence="2" type="ORF">EV214_13136</name>
</gene>
<dbReference type="AlphaFoldDB" id="A0A4R2KBB4"/>
<evidence type="ECO:0000256" key="1">
    <source>
        <dbReference type="SAM" id="MobiDB-lite"/>
    </source>
</evidence>
<protein>
    <submittedName>
        <fullName evidence="2">Uncharacterized protein</fullName>
    </submittedName>
</protein>
<dbReference type="Proteomes" id="UP000294919">
    <property type="component" value="Unassembled WGS sequence"/>
</dbReference>
<comment type="caution">
    <text evidence="2">The sequence shown here is derived from an EMBL/GenBank/DDBJ whole genome shotgun (WGS) entry which is preliminary data.</text>
</comment>
<evidence type="ECO:0000313" key="3">
    <source>
        <dbReference type="Proteomes" id="UP000294919"/>
    </source>
</evidence>
<feature type="compositionally biased region" description="Basic and acidic residues" evidence="1">
    <location>
        <begin position="18"/>
        <end position="34"/>
    </location>
</feature>
<organism evidence="2 3">
    <name type="scientific">Marinisporobacter balticus</name>
    <dbReference type="NCBI Taxonomy" id="2018667"/>
    <lineage>
        <taxon>Bacteria</taxon>
        <taxon>Bacillati</taxon>
        <taxon>Bacillota</taxon>
        <taxon>Clostridia</taxon>
        <taxon>Peptostreptococcales</taxon>
        <taxon>Thermotaleaceae</taxon>
        <taxon>Marinisporobacter</taxon>
    </lineage>
</organism>
<proteinExistence type="predicted"/>
<accession>A0A4R2KBB4</accession>
<feature type="region of interest" description="Disordered" evidence="1">
    <location>
        <begin position="1"/>
        <end position="47"/>
    </location>
</feature>
<reference evidence="2 3" key="1">
    <citation type="submission" date="2019-03" db="EMBL/GenBank/DDBJ databases">
        <title>Genomic Encyclopedia of Type Strains, Phase IV (KMG-IV): sequencing the most valuable type-strain genomes for metagenomic binning, comparative biology and taxonomic classification.</title>
        <authorList>
            <person name="Goeker M."/>
        </authorList>
    </citation>
    <scope>NUCLEOTIDE SEQUENCE [LARGE SCALE GENOMIC DNA]</scope>
    <source>
        <strain evidence="2 3">DSM 102940</strain>
    </source>
</reference>
<dbReference type="EMBL" id="SLWV01000031">
    <property type="protein sequence ID" value="TCO69512.1"/>
    <property type="molecule type" value="Genomic_DNA"/>
</dbReference>
<evidence type="ECO:0000313" key="2">
    <source>
        <dbReference type="EMBL" id="TCO69512.1"/>
    </source>
</evidence>
<keyword evidence="3" id="KW-1185">Reference proteome</keyword>